<evidence type="ECO:0000313" key="3">
    <source>
        <dbReference type="EMBL" id="CAB3402554.1"/>
    </source>
</evidence>
<dbReference type="GO" id="GO:0005634">
    <property type="term" value="C:nucleus"/>
    <property type="evidence" value="ECO:0007669"/>
    <property type="project" value="TreeGrafter"/>
</dbReference>
<name>A0A8S1EFT9_9PELO</name>
<dbReference type="OrthoDB" id="6159213at2759"/>
<dbReference type="EMBL" id="CADEPM010000003">
    <property type="protein sequence ID" value="CAB3402554.1"/>
    <property type="molecule type" value="Genomic_DNA"/>
</dbReference>
<dbReference type="Pfam" id="PF10545">
    <property type="entry name" value="MADF_DNA_bdg"/>
    <property type="match status" value="1"/>
</dbReference>
<evidence type="ECO:0000259" key="2">
    <source>
        <dbReference type="PROSITE" id="PS51029"/>
    </source>
</evidence>
<feature type="domain" description="MADF" evidence="2">
    <location>
        <begin position="275"/>
        <end position="359"/>
    </location>
</feature>
<accession>A0A8S1EFT9</accession>
<dbReference type="GO" id="GO:0005667">
    <property type="term" value="C:transcription regulator complex"/>
    <property type="evidence" value="ECO:0007669"/>
    <property type="project" value="TreeGrafter"/>
</dbReference>
<keyword evidence="4" id="KW-1185">Reference proteome</keyword>
<dbReference type="PANTHER" id="PTHR12243:SF51">
    <property type="entry name" value="MADF DOMAIN-CONTAINING PROTEIN"/>
    <property type="match status" value="1"/>
</dbReference>
<comment type="caution">
    <text evidence="3">The sequence shown here is derived from an EMBL/GenBank/DDBJ whole genome shotgun (WGS) entry which is preliminary data.</text>
</comment>
<sequence>MASNPLLRLFGFNDALNDSESELADTKKGRLSKNGAREAEENAKIEEKPSIIANRTRRKSQITENDKEQQLERRKSLRSVKKEPSKSPTKLLEDSMDPDDGEIRRSKRDRKPNSRFSPSKMSESVRKNRKRSAALNSVEQIEENVNRCLKMKKYQNDDQMAPKDNDEESFKTSTSGDEESVVNSDFSDSEEIEDEEPEDSSTSMEESERFDPKTEEEERIFYRRSSNSSFMPRLKNWMINGSGDSIKSDNVVNKHFQFRRSILGDDFAPFEKVRQIIDAVRRRPIIWDLRLNCHRDHILVRKAWLQIDQVLGNDQEFTLHRRKQIWKNKRDYYVNLVLSQKTKEWSFSREMEFYRPMILLRHSYLIRPSVLHQDGGLRETAVLANKNIICNSDDKINVLKFILKSINDAGICDESMMEAHELAIERIFLENYALIANKYRKN</sequence>
<evidence type="ECO:0000313" key="4">
    <source>
        <dbReference type="Proteomes" id="UP000494206"/>
    </source>
</evidence>
<feature type="compositionally biased region" description="Basic and acidic residues" evidence="1">
    <location>
        <begin position="35"/>
        <end position="49"/>
    </location>
</feature>
<organism evidence="3 4">
    <name type="scientific">Caenorhabditis bovis</name>
    <dbReference type="NCBI Taxonomy" id="2654633"/>
    <lineage>
        <taxon>Eukaryota</taxon>
        <taxon>Metazoa</taxon>
        <taxon>Ecdysozoa</taxon>
        <taxon>Nematoda</taxon>
        <taxon>Chromadorea</taxon>
        <taxon>Rhabditida</taxon>
        <taxon>Rhabditina</taxon>
        <taxon>Rhabditomorpha</taxon>
        <taxon>Rhabditoidea</taxon>
        <taxon>Rhabditidae</taxon>
        <taxon>Peloderinae</taxon>
        <taxon>Caenorhabditis</taxon>
    </lineage>
</organism>
<dbReference type="PROSITE" id="PS51029">
    <property type="entry name" value="MADF"/>
    <property type="match status" value="1"/>
</dbReference>
<dbReference type="GO" id="GO:0006357">
    <property type="term" value="P:regulation of transcription by RNA polymerase II"/>
    <property type="evidence" value="ECO:0007669"/>
    <property type="project" value="TreeGrafter"/>
</dbReference>
<feature type="compositionally biased region" description="Acidic residues" evidence="1">
    <location>
        <begin position="187"/>
        <end position="199"/>
    </location>
</feature>
<reference evidence="3 4" key="1">
    <citation type="submission" date="2020-04" db="EMBL/GenBank/DDBJ databases">
        <authorList>
            <person name="Laetsch R D."/>
            <person name="Stevens L."/>
            <person name="Kumar S."/>
            <person name="Blaxter L. M."/>
        </authorList>
    </citation>
    <scope>NUCLEOTIDE SEQUENCE [LARGE SCALE GENOMIC DNA]</scope>
</reference>
<dbReference type="SMART" id="SM00595">
    <property type="entry name" value="MADF"/>
    <property type="match status" value="1"/>
</dbReference>
<protein>
    <recommendedName>
        <fullName evidence="2">MADF domain-containing protein</fullName>
    </recommendedName>
</protein>
<gene>
    <name evidence="3" type="ORF">CBOVIS_LOCUS5155</name>
</gene>
<dbReference type="Proteomes" id="UP000494206">
    <property type="component" value="Unassembled WGS sequence"/>
</dbReference>
<dbReference type="InterPro" id="IPR006578">
    <property type="entry name" value="MADF-dom"/>
</dbReference>
<evidence type="ECO:0000256" key="1">
    <source>
        <dbReference type="SAM" id="MobiDB-lite"/>
    </source>
</evidence>
<feature type="compositionally biased region" description="Basic and acidic residues" evidence="1">
    <location>
        <begin position="64"/>
        <end position="85"/>
    </location>
</feature>
<dbReference type="AlphaFoldDB" id="A0A8S1EFT9"/>
<dbReference type="InterPro" id="IPR039353">
    <property type="entry name" value="TF_Adf1"/>
</dbReference>
<dbReference type="PANTHER" id="PTHR12243">
    <property type="entry name" value="MADF DOMAIN TRANSCRIPTION FACTOR"/>
    <property type="match status" value="1"/>
</dbReference>
<feature type="compositionally biased region" description="Basic and acidic residues" evidence="1">
    <location>
        <begin position="154"/>
        <end position="170"/>
    </location>
</feature>
<proteinExistence type="predicted"/>
<feature type="region of interest" description="Disordered" evidence="1">
    <location>
        <begin position="21"/>
        <end position="218"/>
    </location>
</feature>